<name>A0A917W5V7_9ACTN</name>
<dbReference type="GO" id="GO:0000976">
    <property type="term" value="F:transcription cis-regulatory region binding"/>
    <property type="evidence" value="ECO:0007669"/>
    <property type="project" value="TreeGrafter"/>
</dbReference>
<dbReference type="PRINTS" id="PR00036">
    <property type="entry name" value="HTHLACI"/>
</dbReference>
<dbReference type="PANTHER" id="PTHR30146">
    <property type="entry name" value="LACI-RELATED TRANSCRIPTIONAL REPRESSOR"/>
    <property type="match status" value="1"/>
</dbReference>
<dbReference type="PROSITE" id="PS50932">
    <property type="entry name" value="HTH_LACI_2"/>
    <property type="match status" value="1"/>
</dbReference>
<keyword evidence="1" id="KW-0805">Transcription regulation</keyword>
<dbReference type="InterPro" id="IPR000843">
    <property type="entry name" value="HTH_LacI"/>
</dbReference>
<evidence type="ECO:0000256" key="1">
    <source>
        <dbReference type="ARBA" id="ARBA00023015"/>
    </source>
</evidence>
<protein>
    <submittedName>
        <fullName evidence="5">LacI family transcriptional regulator</fullName>
    </submittedName>
</protein>
<sequence length="343" mass="37395">MDFGSDRRATINDVARHAGVAVKTVSRVLNGERAVSDTTRTRVQASIQALDYRPNAAARVLRKRVSRSIAYVCEDIAEPVQARLAGAIEAVAVEADAAMTVSVTHHDPAREQSVIESLLSRQVDGIVLWPTGVRSRFLERLGRIVPVVCVDRPIPGVETDSVFCDNQRGAEEGVSALIAAGHRRIAFVGDLPELFTQAERFTGYKQSLYAAGLAPDDRLVFRRRQDIPALAKQLAYWQLLPDPPTAIFAASSLSATTLVRTLPATADLQLVGFDDFPLADVVRGGISVISQEVPTMGTAAAQAIFRRLSGDRTGFTHTRVPPTFIPRNLVVRADRQSESFSRR</sequence>
<dbReference type="Proteomes" id="UP000613840">
    <property type="component" value="Unassembled WGS sequence"/>
</dbReference>
<dbReference type="InterPro" id="IPR028082">
    <property type="entry name" value="Peripla_BP_I"/>
</dbReference>
<feature type="domain" description="HTH lacI-type" evidence="4">
    <location>
        <begin position="9"/>
        <end position="63"/>
    </location>
</feature>
<evidence type="ECO:0000256" key="3">
    <source>
        <dbReference type="ARBA" id="ARBA00023163"/>
    </source>
</evidence>
<dbReference type="EMBL" id="BMMZ01000009">
    <property type="protein sequence ID" value="GGL72419.1"/>
    <property type="molecule type" value="Genomic_DNA"/>
</dbReference>
<reference evidence="5" key="2">
    <citation type="submission" date="2020-09" db="EMBL/GenBank/DDBJ databases">
        <authorList>
            <person name="Sun Q."/>
            <person name="Zhou Y."/>
        </authorList>
    </citation>
    <scope>NUCLEOTIDE SEQUENCE</scope>
    <source>
        <strain evidence="5">CGMCC 4.7306</strain>
    </source>
</reference>
<evidence type="ECO:0000256" key="2">
    <source>
        <dbReference type="ARBA" id="ARBA00023125"/>
    </source>
</evidence>
<keyword evidence="3" id="KW-0804">Transcription</keyword>
<dbReference type="CDD" id="cd01392">
    <property type="entry name" value="HTH_LacI"/>
    <property type="match status" value="1"/>
</dbReference>
<evidence type="ECO:0000259" key="4">
    <source>
        <dbReference type="PROSITE" id="PS50932"/>
    </source>
</evidence>
<gene>
    <name evidence="5" type="ORF">GCM10011575_33400</name>
</gene>
<dbReference type="InterPro" id="IPR046335">
    <property type="entry name" value="LacI/GalR-like_sensor"/>
</dbReference>
<reference evidence="5" key="1">
    <citation type="journal article" date="2014" name="Int. J. Syst. Evol. Microbiol.">
        <title>Complete genome sequence of Corynebacterium casei LMG S-19264T (=DSM 44701T), isolated from a smear-ripened cheese.</title>
        <authorList>
            <consortium name="US DOE Joint Genome Institute (JGI-PGF)"/>
            <person name="Walter F."/>
            <person name="Albersmeier A."/>
            <person name="Kalinowski J."/>
            <person name="Ruckert C."/>
        </authorList>
    </citation>
    <scope>NUCLEOTIDE SEQUENCE</scope>
    <source>
        <strain evidence="5">CGMCC 4.7306</strain>
    </source>
</reference>
<dbReference type="RefSeq" id="WP_188896520.1">
    <property type="nucleotide sequence ID" value="NZ_BMMZ01000009.1"/>
</dbReference>
<dbReference type="InterPro" id="IPR010982">
    <property type="entry name" value="Lambda_DNA-bd_dom_sf"/>
</dbReference>
<dbReference type="CDD" id="cd06267">
    <property type="entry name" value="PBP1_LacI_sugar_binding-like"/>
    <property type="match status" value="1"/>
</dbReference>
<dbReference type="Pfam" id="PF00356">
    <property type="entry name" value="LacI"/>
    <property type="match status" value="1"/>
</dbReference>
<keyword evidence="2" id="KW-0238">DNA-binding</keyword>
<keyword evidence="6" id="KW-1185">Reference proteome</keyword>
<accession>A0A917W5V7</accession>
<dbReference type="SMART" id="SM00354">
    <property type="entry name" value="HTH_LACI"/>
    <property type="match status" value="1"/>
</dbReference>
<proteinExistence type="predicted"/>
<comment type="caution">
    <text evidence="5">The sequence shown here is derived from an EMBL/GenBank/DDBJ whole genome shotgun (WGS) entry which is preliminary data.</text>
</comment>
<dbReference type="Gene3D" id="1.10.260.40">
    <property type="entry name" value="lambda repressor-like DNA-binding domains"/>
    <property type="match status" value="1"/>
</dbReference>
<dbReference type="GO" id="GO:0003700">
    <property type="term" value="F:DNA-binding transcription factor activity"/>
    <property type="evidence" value="ECO:0007669"/>
    <property type="project" value="TreeGrafter"/>
</dbReference>
<dbReference type="SUPFAM" id="SSF47413">
    <property type="entry name" value="lambda repressor-like DNA-binding domains"/>
    <property type="match status" value="1"/>
</dbReference>
<evidence type="ECO:0000313" key="6">
    <source>
        <dbReference type="Proteomes" id="UP000613840"/>
    </source>
</evidence>
<organism evidence="5 6">
    <name type="scientific">Microlunatus endophyticus</name>
    <dbReference type="NCBI Taxonomy" id="1716077"/>
    <lineage>
        <taxon>Bacteria</taxon>
        <taxon>Bacillati</taxon>
        <taxon>Actinomycetota</taxon>
        <taxon>Actinomycetes</taxon>
        <taxon>Propionibacteriales</taxon>
        <taxon>Propionibacteriaceae</taxon>
        <taxon>Microlunatus</taxon>
    </lineage>
</organism>
<dbReference type="SUPFAM" id="SSF53822">
    <property type="entry name" value="Periplasmic binding protein-like I"/>
    <property type="match status" value="1"/>
</dbReference>
<dbReference type="Pfam" id="PF13377">
    <property type="entry name" value="Peripla_BP_3"/>
    <property type="match status" value="1"/>
</dbReference>
<dbReference type="Gene3D" id="3.40.50.2300">
    <property type="match status" value="2"/>
</dbReference>
<dbReference type="PANTHER" id="PTHR30146:SF109">
    <property type="entry name" value="HTH-TYPE TRANSCRIPTIONAL REGULATOR GALS"/>
    <property type="match status" value="1"/>
</dbReference>
<evidence type="ECO:0000313" key="5">
    <source>
        <dbReference type="EMBL" id="GGL72419.1"/>
    </source>
</evidence>
<dbReference type="AlphaFoldDB" id="A0A917W5V7"/>